<feature type="transmembrane region" description="Helical" evidence="1">
    <location>
        <begin position="45"/>
        <end position="70"/>
    </location>
</feature>
<dbReference type="Pfam" id="PF19942">
    <property type="entry name" value="DUF6404"/>
    <property type="match status" value="1"/>
</dbReference>
<sequence>MAMTERVLDALQEVKARNYDKAPPFHRLCWRFGILIPPPMLAPFWFNWVFLGGFFAITYGGIMALFPAFFLRGAAWRTLPGFALGILIAGAFFGLFMAIFARVKTAKRTLPSWQSLVEAERAERG</sequence>
<accession>A0A846MX08</accession>
<comment type="caution">
    <text evidence="2">The sequence shown here is derived from an EMBL/GenBank/DDBJ whole genome shotgun (WGS) entry which is preliminary data.</text>
</comment>
<keyword evidence="1" id="KW-1133">Transmembrane helix</keyword>
<protein>
    <submittedName>
        <fullName evidence="2">Uncharacterized protein</fullName>
    </submittedName>
</protein>
<dbReference type="Proteomes" id="UP000570514">
    <property type="component" value="Unassembled WGS sequence"/>
</dbReference>
<name>A0A846MX08_9PROT</name>
<reference evidence="2 3" key="1">
    <citation type="submission" date="2020-03" db="EMBL/GenBank/DDBJ databases">
        <title>Genomic Encyclopedia of Type Strains, Phase IV (KMG-IV): sequencing the most valuable type-strain genomes for metagenomic binning, comparative biology and taxonomic classification.</title>
        <authorList>
            <person name="Goeker M."/>
        </authorList>
    </citation>
    <scope>NUCLEOTIDE SEQUENCE [LARGE SCALE GENOMIC DNA]</scope>
    <source>
        <strain evidence="2 3">DSM 19867</strain>
    </source>
</reference>
<evidence type="ECO:0000313" key="3">
    <source>
        <dbReference type="Proteomes" id="UP000570514"/>
    </source>
</evidence>
<feature type="transmembrane region" description="Helical" evidence="1">
    <location>
        <begin position="82"/>
        <end position="103"/>
    </location>
</feature>
<proteinExistence type="predicted"/>
<dbReference type="EMBL" id="JAASRM010000001">
    <property type="protein sequence ID" value="NIK87946.1"/>
    <property type="molecule type" value="Genomic_DNA"/>
</dbReference>
<keyword evidence="1" id="KW-0472">Membrane</keyword>
<keyword evidence="1" id="KW-0812">Transmembrane</keyword>
<gene>
    <name evidence="2" type="ORF">FHS83_001264</name>
</gene>
<keyword evidence="3" id="KW-1185">Reference proteome</keyword>
<organism evidence="2 3">
    <name type="scientific">Rhizomicrobium palustre</name>
    <dbReference type="NCBI Taxonomy" id="189966"/>
    <lineage>
        <taxon>Bacteria</taxon>
        <taxon>Pseudomonadati</taxon>
        <taxon>Pseudomonadota</taxon>
        <taxon>Alphaproteobacteria</taxon>
        <taxon>Micropepsales</taxon>
        <taxon>Micropepsaceae</taxon>
        <taxon>Rhizomicrobium</taxon>
    </lineage>
</organism>
<evidence type="ECO:0000256" key="1">
    <source>
        <dbReference type="SAM" id="Phobius"/>
    </source>
</evidence>
<dbReference type="RefSeq" id="WP_167081971.1">
    <property type="nucleotide sequence ID" value="NZ_BAAADC010000001.1"/>
</dbReference>
<evidence type="ECO:0000313" key="2">
    <source>
        <dbReference type="EMBL" id="NIK87946.1"/>
    </source>
</evidence>
<dbReference type="InterPro" id="IPR045644">
    <property type="entry name" value="DUF6404"/>
</dbReference>
<dbReference type="AlphaFoldDB" id="A0A846MX08"/>